<feature type="domain" description="Primase C-terminal 1" evidence="1">
    <location>
        <begin position="653"/>
        <end position="719"/>
    </location>
</feature>
<dbReference type="Proteomes" id="UP000225564">
    <property type="component" value="Segment"/>
</dbReference>
<gene>
    <name evidence="2" type="ORF">pVco5_101</name>
</gene>
<accession>A0A1W6JUZ2</accession>
<evidence type="ECO:0000313" key="3">
    <source>
        <dbReference type="Proteomes" id="UP000225564"/>
    </source>
</evidence>
<proteinExistence type="predicted"/>
<dbReference type="EMBL" id="KY612839">
    <property type="protein sequence ID" value="ARM71089.1"/>
    <property type="molecule type" value="Genomic_DNA"/>
</dbReference>
<protein>
    <recommendedName>
        <fullName evidence="1">Primase C-terminal 1 domain-containing protein</fullName>
    </recommendedName>
</protein>
<dbReference type="SMART" id="SM00942">
    <property type="entry name" value="PriCT_1"/>
    <property type="match status" value="1"/>
</dbReference>
<evidence type="ECO:0000313" key="2">
    <source>
        <dbReference type="EMBL" id="ARM71089.1"/>
    </source>
</evidence>
<name>A0A1W6JUZ2_9CAUD</name>
<evidence type="ECO:0000259" key="1">
    <source>
        <dbReference type="SMART" id="SM00942"/>
    </source>
</evidence>
<sequence length="721" mass="82292">MKPFEQLQHHPKVKLLVDVLSARTQNPDKSFFTILACYHLTKLASMMRAEVDAQGFGKLQCNFYGINTAPSGYGKGHSTKIIEEQVVHLFKQEFMEYTLPRVAENNLTDLANARALRKGTDEAEELEKVKGEYRKIGAYLTSFDSGTTPALKQFRHGLLMSGIGSINFECDEMANNLLSNEEVLDTYLELYDGVVKPKLTKNTSDSVRNEEIDGKTPTNMMLYGTASILFDGAQVEKTLLDRLTSGYARRSFFGYSAIEHQTKKLTVAERLKALTDTSTDVQLQKLAVDLQKLADPVNHNFKVQVPDDVMECILEYQIYCEEVMETYRQSDEIRRAEARGRYFKTIRLAGTFAFLDSNPVMTKDHWEAAVKVAEISASCFAEMLSRPPAFARLALFLSEAREPLTIADMMEELPYMPKASGAQKDILKNATAWGHKHNVIIKRNFVDDIEFFKGESLEETNLDELRLSHSKDIAHGYRPETKVPFDKLSVITMMEDAHWCSHHFVKGHRHTRNVIQGFNMIVLDIDGTCPLDQAKSVLEDYTYYIYTTKRHQLAYDDKPAADRYRIILPTSHLLKLSVDEYKEFMSNVLETLPFETDEQTTQPTRKWLSNPKGQEFTNDGKLFDVLPFIPKTKKNEERRSFIDTTGSMDKLERYFFSKIEEGNRNNTLFKYGAALVDAGRGLDDLILKVKAFNDKLPKPIPAEELNNTVIQSVTQRFFKKG</sequence>
<keyword evidence="3" id="KW-1185">Reference proteome</keyword>
<dbReference type="InterPro" id="IPR014820">
    <property type="entry name" value="PriCT_1"/>
</dbReference>
<reference evidence="2 3" key="1">
    <citation type="submission" date="2017-02" db="EMBL/GenBank/DDBJ databases">
        <title>Comeplete genome sequence of Bacteriophage pVco-5, that infects Vibrio corallilyticus.</title>
        <authorList>
            <person name="Kim H.J."/>
            <person name="Park S.C."/>
        </authorList>
    </citation>
    <scope>NUCLEOTIDE SEQUENCE [LARGE SCALE GENOMIC DNA]</scope>
</reference>
<organism evidence="2 3">
    <name type="scientific">Vibrio phage pVco-5</name>
    <dbReference type="NCBI Taxonomy" id="1965485"/>
    <lineage>
        <taxon>Viruses</taxon>
        <taxon>Duplodnaviria</taxon>
        <taxon>Heunggongvirae</taxon>
        <taxon>Uroviricota</taxon>
        <taxon>Caudoviricetes</taxon>
        <taxon>Schitoviridae</taxon>
        <taxon>Vicoquintavirus</taxon>
        <taxon>Vicoquintavirus Pvco5</taxon>
    </lineage>
</organism>